<proteinExistence type="inferred from homology"/>
<evidence type="ECO:0000256" key="3">
    <source>
        <dbReference type="ARBA" id="ARBA00022989"/>
    </source>
</evidence>
<dbReference type="PANTHER" id="PTHR12714">
    <property type="entry name" value="PROTEIN-S ISOPRENYLCYSTEINE O-METHYLTRANSFERASE"/>
    <property type="match status" value="1"/>
</dbReference>
<accession>A0A0C3PJ95</accession>
<organism evidence="6 7">
    <name type="scientific">Phlebiopsis gigantea (strain 11061_1 CR5-6)</name>
    <name type="common">White-rot fungus</name>
    <name type="synonym">Peniophora gigantea</name>
    <dbReference type="NCBI Taxonomy" id="745531"/>
    <lineage>
        <taxon>Eukaryota</taxon>
        <taxon>Fungi</taxon>
        <taxon>Dikarya</taxon>
        <taxon>Basidiomycota</taxon>
        <taxon>Agaricomycotina</taxon>
        <taxon>Agaricomycetes</taxon>
        <taxon>Polyporales</taxon>
        <taxon>Phanerochaetaceae</taxon>
        <taxon>Phlebiopsis</taxon>
    </lineage>
</organism>
<sequence>MLYLPGTARTSFFLAAATANQLALSIPFPQLAAIEATVPVAKGLHNALYRPRWFWVIPAWKTVVWCSTALELTVAYGLLDPSSYKLLACPSLGGADALPISAVVGLSILAASAVTQVISRLTLGRYSHFPVLPLSLTFQRPLHVPPSIVDSMALSRRRIMEPRTDDTGDAGETTYSLRPSHELVADGPYGYVRHPMYSNFLFGGVGSIMFYNSSITPLVTSIDAMKSLFSHHFPYVIAYISPILSKVAWRKSGLALAVVALGVTYIRLYRVARIEEEALQQRFGSRWKLYKWHVWSILV</sequence>
<comment type="catalytic activity">
    <reaction evidence="5">
        <text>[protein]-C-terminal S-[(2E,6E)-farnesyl]-L-cysteine + S-adenosyl-L-methionine = [protein]-C-terminal S-[(2E,6E)-farnesyl]-L-cysteine methyl ester + S-adenosyl-L-homocysteine</text>
        <dbReference type="Rhea" id="RHEA:21672"/>
        <dbReference type="Rhea" id="RHEA-COMP:12125"/>
        <dbReference type="Rhea" id="RHEA-COMP:12126"/>
        <dbReference type="ChEBI" id="CHEBI:57856"/>
        <dbReference type="ChEBI" id="CHEBI:59789"/>
        <dbReference type="ChEBI" id="CHEBI:90510"/>
        <dbReference type="ChEBI" id="CHEBI:90511"/>
        <dbReference type="EC" id="2.1.1.100"/>
    </reaction>
</comment>
<keyword evidence="7" id="KW-1185">Reference proteome</keyword>
<name>A0A0C3PJ95_PHLG1</name>
<keyword evidence="5" id="KW-0489">Methyltransferase</keyword>
<dbReference type="Proteomes" id="UP000053257">
    <property type="component" value="Unassembled WGS sequence"/>
</dbReference>
<dbReference type="GO" id="GO:0004671">
    <property type="term" value="F:protein C-terminal S-isoprenylcysteine carboxyl O-methyltransferase activity"/>
    <property type="evidence" value="ECO:0007669"/>
    <property type="project" value="UniProtKB-EC"/>
</dbReference>
<dbReference type="GO" id="GO:0005789">
    <property type="term" value="C:endoplasmic reticulum membrane"/>
    <property type="evidence" value="ECO:0007669"/>
    <property type="project" value="UniProtKB-SubCell"/>
</dbReference>
<dbReference type="GO" id="GO:0032259">
    <property type="term" value="P:methylation"/>
    <property type="evidence" value="ECO:0007669"/>
    <property type="project" value="UniProtKB-KW"/>
</dbReference>
<evidence type="ECO:0000256" key="2">
    <source>
        <dbReference type="ARBA" id="ARBA00022692"/>
    </source>
</evidence>
<dbReference type="Gene3D" id="1.20.120.1630">
    <property type="match status" value="1"/>
</dbReference>
<dbReference type="EMBL" id="KN840523">
    <property type="protein sequence ID" value="KIP06183.1"/>
    <property type="molecule type" value="Genomic_DNA"/>
</dbReference>
<dbReference type="EC" id="2.1.1.100" evidence="5"/>
<evidence type="ECO:0000313" key="6">
    <source>
        <dbReference type="EMBL" id="KIP06183.1"/>
    </source>
</evidence>
<gene>
    <name evidence="6" type="ORF">PHLGIDRAFT_467104</name>
</gene>
<evidence type="ECO:0000256" key="1">
    <source>
        <dbReference type="ARBA" id="ARBA00004141"/>
    </source>
</evidence>
<reference evidence="6 7" key="1">
    <citation type="journal article" date="2014" name="PLoS Genet.">
        <title>Analysis of the Phlebiopsis gigantea genome, transcriptome and secretome provides insight into its pioneer colonization strategies of wood.</title>
        <authorList>
            <person name="Hori C."/>
            <person name="Ishida T."/>
            <person name="Igarashi K."/>
            <person name="Samejima M."/>
            <person name="Suzuki H."/>
            <person name="Master E."/>
            <person name="Ferreira P."/>
            <person name="Ruiz-Duenas F.J."/>
            <person name="Held B."/>
            <person name="Canessa P."/>
            <person name="Larrondo L.F."/>
            <person name="Schmoll M."/>
            <person name="Druzhinina I.S."/>
            <person name="Kubicek C.P."/>
            <person name="Gaskell J.A."/>
            <person name="Kersten P."/>
            <person name="St John F."/>
            <person name="Glasner J."/>
            <person name="Sabat G."/>
            <person name="Splinter BonDurant S."/>
            <person name="Syed K."/>
            <person name="Yadav J."/>
            <person name="Mgbeahuruike A.C."/>
            <person name="Kovalchuk A."/>
            <person name="Asiegbu F.O."/>
            <person name="Lackner G."/>
            <person name="Hoffmeister D."/>
            <person name="Rencoret J."/>
            <person name="Gutierrez A."/>
            <person name="Sun H."/>
            <person name="Lindquist E."/>
            <person name="Barry K."/>
            <person name="Riley R."/>
            <person name="Grigoriev I.V."/>
            <person name="Henrissat B."/>
            <person name="Kues U."/>
            <person name="Berka R.M."/>
            <person name="Martinez A.T."/>
            <person name="Covert S.F."/>
            <person name="Blanchette R.A."/>
            <person name="Cullen D."/>
        </authorList>
    </citation>
    <scope>NUCLEOTIDE SEQUENCE [LARGE SCALE GENOMIC DNA]</scope>
    <source>
        <strain evidence="6 7">11061_1 CR5-6</strain>
    </source>
</reference>
<protein>
    <recommendedName>
        <fullName evidence="5">Protein-S-isoprenylcysteine O-methyltransferase</fullName>
        <ecNumber evidence="5">2.1.1.100</ecNumber>
    </recommendedName>
</protein>
<dbReference type="Pfam" id="PF04140">
    <property type="entry name" value="ICMT"/>
    <property type="match status" value="1"/>
</dbReference>
<comment type="subcellular location">
    <subcellularLocation>
        <location evidence="5">Endoplasmic reticulum membrane</location>
        <topology evidence="5">Multi-pass membrane protein</topology>
    </subcellularLocation>
    <subcellularLocation>
        <location evidence="1">Membrane</location>
        <topology evidence="1">Multi-pass membrane protein</topology>
    </subcellularLocation>
</comment>
<dbReference type="InterPro" id="IPR007269">
    <property type="entry name" value="ICMT_MeTrfase"/>
</dbReference>
<dbReference type="HOGENOM" id="CLU_931005_0_0_1"/>
<keyword evidence="5" id="KW-0808">Transferase</keyword>
<keyword evidence="4" id="KW-0472">Membrane</keyword>
<evidence type="ECO:0000256" key="5">
    <source>
        <dbReference type="RuleBase" id="RU362022"/>
    </source>
</evidence>
<evidence type="ECO:0000313" key="7">
    <source>
        <dbReference type="Proteomes" id="UP000053257"/>
    </source>
</evidence>
<comment type="similarity">
    <text evidence="5">Belongs to the class VI-like SAM-binding methyltransferase superfamily. Isoprenylcysteine carboxyl methyltransferase family.</text>
</comment>
<dbReference type="PANTHER" id="PTHR12714:SF9">
    <property type="entry name" value="PROTEIN-S-ISOPRENYLCYSTEINE O-METHYLTRANSFERASE"/>
    <property type="match status" value="1"/>
</dbReference>
<keyword evidence="2" id="KW-0812">Transmembrane</keyword>
<keyword evidence="5" id="KW-0256">Endoplasmic reticulum</keyword>
<keyword evidence="5" id="KW-0949">S-adenosyl-L-methionine</keyword>
<keyword evidence="3" id="KW-1133">Transmembrane helix</keyword>
<evidence type="ECO:0000256" key="4">
    <source>
        <dbReference type="ARBA" id="ARBA00023136"/>
    </source>
</evidence>
<dbReference type="AlphaFoldDB" id="A0A0C3PJ95"/>